<feature type="chain" id="PRO_5016350798" description="G-protein coupled receptors family 2 profile 2 domain-containing protein" evidence="9">
    <location>
        <begin position="22"/>
        <end position="552"/>
    </location>
</feature>
<dbReference type="PROSITE" id="PS50038">
    <property type="entry name" value="FZ"/>
    <property type="match status" value="1"/>
</dbReference>
<feature type="transmembrane region" description="Helical" evidence="8">
    <location>
        <begin position="268"/>
        <end position="288"/>
    </location>
</feature>
<protein>
    <recommendedName>
        <fullName evidence="14">G-protein coupled receptors family 2 profile 2 domain-containing protein</fullName>
    </recommendedName>
</protein>
<dbReference type="Gene3D" id="1.20.1070.10">
    <property type="entry name" value="Rhodopsin 7-helix transmembrane proteins"/>
    <property type="match status" value="1"/>
</dbReference>
<feature type="transmembrane region" description="Helical" evidence="8">
    <location>
        <begin position="317"/>
        <end position="341"/>
    </location>
</feature>
<feature type="transmembrane region" description="Helical" evidence="8">
    <location>
        <begin position="394"/>
        <end position="419"/>
    </location>
</feature>
<feature type="transmembrane region" description="Helical" evidence="8">
    <location>
        <begin position="508"/>
        <end position="530"/>
    </location>
</feature>
<dbReference type="GO" id="GO:0016020">
    <property type="term" value="C:membrane"/>
    <property type="evidence" value="ECO:0007669"/>
    <property type="project" value="UniProtKB-SubCell"/>
</dbReference>
<dbReference type="SUPFAM" id="SSF63501">
    <property type="entry name" value="Frizzled cysteine-rich domain"/>
    <property type="match status" value="1"/>
</dbReference>
<evidence type="ECO:0000256" key="7">
    <source>
        <dbReference type="ARBA" id="ARBA00023170"/>
    </source>
</evidence>
<keyword evidence="6" id="KW-1015">Disulfide bond</keyword>
<name>A0A2Z6Q2L8_9GLOM</name>
<evidence type="ECO:0000259" key="11">
    <source>
        <dbReference type="PROSITE" id="PS50261"/>
    </source>
</evidence>
<dbReference type="InterPro" id="IPR017981">
    <property type="entry name" value="GPCR_2-like_7TM"/>
</dbReference>
<keyword evidence="9" id="KW-0732">Signal</keyword>
<dbReference type="AlphaFoldDB" id="A0A2Z6Q2L8"/>
<evidence type="ECO:0000313" key="13">
    <source>
        <dbReference type="Proteomes" id="UP000247702"/>
    </source>
</evidence>
<evidence type="ECO:0000256" key="2">
    <source>
        <dbReference type="ARBA" id="ARBA00008077"/>
    </source>
</evidence>
<dbReference type="EMBL" id="BEXD01000093">
    <property type="protein sequence ID" value="GBB84190.1"/>
    <property type="molecule type" value="Genomic_DNA"/>
</dbReference>
<evidence type="ECO:0000256" key="5">
    <source>
        <dbReference type="ARBA" id="ARBA00023136"/>
    </source>
</evidence>
<dbReference type="Pfam" id="PF01534">
    <property type="entry name" value="Frizzled"/>
    <property type="match status" value="1"/>
</dbReference>
<dbReference type="GO" id="GO:0004888">
    <property type="term" value="F:transmembrane signaling receptor activity"/>
    <property type="evidence" value="ECO:0007669"/>
    <property type="project" value="InterPro"/>
</dbReference>
<keyword evidence="7" id="KW-0675">Receptor</keyword>
<evidence type="ECO:0000256" key="6">
    <source>
        <dbReference type="ARBA" id="ARBA00023157"/>
    </source>
</evidence>
<feature type="transmembrane region" description="Helical" evidence="8">
    <location>
        <begin position="240"/>
        <end position="259"/>
    </location>
</feature>
<gene>
    <name evidence="12" type="ORF">RclHR1_10810005</name>
</gene>
<dbReference type="STRING" id="94130.A0A2Z6Q2L8"/>
<feature type="domain" description="FZ" evidence="10">
    <location>
        <begin position="19"/>
        <end position="190"/>
    </location>
</feature>
<accession>A0A2Z6Q2L8</accession>
<feature type="transmembrane region" description="Helical" evidence="8">
    <location>
        <begin position="446"/>
        <end position="463"/>
    </location>
</feature>
<dbReference type="PANTHER" id="PTHR31787">
    <property type="entry name" value="G-PROTEIN-COUPLED RECEPTOR GPCR FAMILY PROTEIN"/>
    <property type="match status" value="1"/>
</dbReference>
<keyword evidence="3 8" id="KW-0812">Transmembrane</keyword>
<reference evidence="12 13" key="1">
    <citation type="submission" date="2017-11" db="EMBL/GenBank/DDBJ databases">
        <title>The genome of Rhizophagus clarus HR1 reveals common genetic basis of auxotrophy among arbuscular mycorrhizal fungi.</title>
        <authorList>
            <person name="Kobayashi Y."/>
        </authorList>
    </citation>
    <scope>NUCLEOTIDE SEQUENCE [LARGE SCALE GENOMIC DNA]</scope>
    <source>
        <strain evidence="12 13">HR1</strain>
    </source>
</reference>
<proteinExistence type="inferred from homology"/>
<dbReference type="InterPro" id="IPR036790">
    <property type="entry name" value="Frizzled_dom_sf"/>
</dbReference>
<comment type="caution">
    <text evidence="12">The sequence shown here is derived from an EMBL/GenBank/DDBJ whole genome shotgun (WGS) entry which is preliminary data.</text>
</comment>
<keyword evidence="5 8" id="KW-0472">Membrane</keyword>
<keyword evidence="4 8" id="KW-1133">Transmembrane helix</keyword>
<dbReference type="InterPro" id="IPR000539">
    <property type="entry name" value="Frizzled/Smoothened_7TM"/>
</dbReference>
<feature type="transmembrane region" description="Helical" evidence="8">
    <location>
        <begin position="353"/>
        <end position="374"/>
    </location>
</feature>
<keyword evidence="13" id="KW-1185">Reference proteome</keyword>
<organism evidence="12 13">
    <name type="scientific">Rhizophagus clarus</name>
    <dbReference type="NCBI Taxonomy" id="94130"/>
    <lineage>
        <taxon>Eukaryota</taxon>
        <taxon>Fungi</taxon>
        <taxon>Fungi incertae sedis</taxon>
        <taxon>Mucoromycota</taxon>
        <taxon>Glomeromycotina</taxon>
        <taxon>Glomeromycetes</taxon>
        <taxon>Glomerales</taxon>
        <taxon>Glomeraceae</taxon>
        <taxon>Rhizophagus</taxon>
    </lineage>
</organism>
<dbReference type="InterPro" id="IPR020067">
    <property type="entry name" value="Frizzled_dom"/>
</dbReference>
<evidence type="ECO:0000256" key="9">
    <source>
        <dbReference type="SAM" id="SignalP"/>
    </source>
</evidence>
<dbReference type="PANTHER" id="PTHR31787:SF3">
    <property type="entry name" value="FRIZZLED AND SMOOTHENED-LIKE PROTEIN H"/>
    <property type="match status" value="1"/>
</dbReference>
<evidence type="ECO:0000256" key="4">
    <source>
        <dbReference type="ARBA" id="ARBA00022989"/>
    </source>
</evidence>
<feature type="signal peptide" evidence="9">
    <location>
        <begin position="1"/>
        <end position="21"/>
    </location>
</feature>
<evidence type="ECO:0000259" key="10">
    <source>
        <dbReference type="PROSITE" id="PS50038"/>
    </source>
</evidence>
<comment type="similarity">
    <text evidence="2">Belongs to the G-protein coupled receptor Fz/Smo family.</text>
</comment>
<dbReference type="InterPro" id="IPR050949">
    <property type="entry name" value="GPCR_Fz/Smo-like"/>
</dbReference>
<dbReference type="GO" id="GO:0007166">
    <property type="term" value="P:cell surface receptor signaling pathway"/>
    <property type="evidence" value="ECO:0007669"/>
    <property type="project" value="InterPro"/>
</dbReference>
<comment type="subcellular location">
    <subcellularLocation>
        <location evidence="1">Membrane</location>
        <topology evidence="1">Multi-pass membrane protein</topology>
    </subcellularLocation>
</comment>
<dbReference type="Gene3D" id="1.10.2000.10">
    <property type="entry name" value="Frizzled cysteine-rich domain"/>
    <property type="match status" value="1"/>
</dbReference>
<evidence type="ECO:0000313" key="12">
    <source>
        <dbReference type="EMBL" id="GBB84190.1"/>
    </source>
</evidence>
<feature type="domain" description="G-protein coupled receptors family 2 profile 2" evidence="11">
    <location>
        <begin position="234"/>
        <end position="409"/>
    </location>
</feature>
<evidence type="ECO:0000256" key="1">
    <source>
        <dbReference type="ARBA" id="ARBA00004141"/>
    </source>
</evidence>
<sequence>MVLLQSLKVLLLFSTLFCVHGQKCGRYYQNGGICVNYKSNEDYIFYAKGQNVLSVESSFGSLAIAQGLSTLQDDDLILGNCVQAFTSFVCAIAFPSCKRIENLYVPNLEVEIVPPCKSTCTNVIESCVTNLKNASTKTQEIIKEYILSHTFFPQDCNGNITTSPPLNFEYPTERCNYSPQLSNRPKCFNPLTEDHKWIETNKSEITSKEFCRNGCCLPCPQSYALYPLNQMKNGFMATQILRIFSVIGSGIILFSYLVLPRKRTHPDILILFASFSIFLYSSNILFSINRPEKVQCATEIVPSTQINNPFYCGLQGALLIFASHATAIWIGFIILNLHVQVVWKSNIMDDKRIYLHVIGWGIPAILTIVALKTYSINYQFATLCFVKVEASNVIFFYPLAVIVVPIFFIHMTTSSYIYWTGRKGKKSNPSFSVSIAHLIRIQWRELLLFVLFFVTVTIYWLFYCIELKSIVTRNNSDVNFLDWINCIQSGKGRSFCANNIASKFMPHYSLILIAEISASLIGVYLFVTIFNEILWLELNQWISETFSSKEIL</sequence>
<evidence type="ECO:0008006" key="14">
    <source>
        <dbReference type="Google" id="ProtNLM"/>
    </source>
</evidence>
<evidence type="ECO:0000256" key="8">
    <source>
        <dbReference type="SAM" id="Phobius"/>
    </source>
</evidence>
<dbReference type="PROSITE" id="PS50261">
    <property type="entry name" value="G_PROTEIN_RECEP_F2_4"/>
    <property type="match status" value="1"/>
</dbReference>
<dbReference type="Proteomes" id="UP000247702">
    <property type="component" value="Unassembled WGS sequence"/>
</dbReference>
<evidence type="ECO:0000256" key="3">
    <source>
        <dbReference type="ARBA" id="ARBA00022692"/>
    </source>
</evidence>